<keyword evidence="2" id="KW-1185">Reference proteome</keyword>
<evidence type="ECO:0000313" key="2">
    <source>
        <dbReference type="Proteomes" id="UP000887577"/>
    </source>
</evidence>
<dbReference type="WBParaSite" id="PSU_v2.g12649.t1">
    <property type="protein sequence ID" value="PSU_v2.g12649.t1"/>
    <property type="gene ID" value="PSU_v2.g12649"/>
</dbReference>
<name>A0A914Y1I1_9BILA</name>
<proteinExistence type="predicted"/>
<organism evidence="2 3">
    <name type="scientific">Panagrolaimus superbus</name>
    <dbReference type="NCBI Taxonomy" id="310955"/>
    <lineage>
        <taxon>Eukaryota</taxon>
        <taxon>Metazoa</taxon>
        <taxon>Ecdysozoa</taxon>
        <taxon>Nematoda</taxon>
        <taxon>Chromadorea</taxon>
        <taxon>Rhabditida</taxon>
        <taxon>Tylenchina</taxon>
        <taxon>Panagrolaimomorpha</taxon>
        <taxon>Panagrolaimoidea</taxon>
        <taxon>Panagrolaimidae</taxon>
        <taxon>Panagrolaimus</taxon>
    </lineage>
</organism>
<reference evidence="3" key="1">
    <citation type="submission" date="2022-11" db="UniProtKB">
        <authorList>
            <consortium name="WormBaseParasite"/>
        </authorList>
    </citation>
    <scope>IDENTIFICATION</scope>
</reference>
<feature type="coiled-coil region" evidence="1">
    <location>
        <begin position="103"/>
        <end position="130"/>
    </location>
</feature>
<accession>A0A914Y1I1</accession>
<dbReference type="AlphaFoldDB" id="A0A914Y1I1"/>
<protein>
    <submittedName>
        <fullName evidence="3">Uncharacterized protein</fullName>
    </submittedName>
</protein>
<sequence length="151" mass="17312">MHFYRKDKHYVSKDDLQEVINKNDVNVKWTGTKFTMKDLKLQRINTKTLQSLGEIYYKRVVTSNSVRTKKLPILPDPSRNDNVIVDKPPVYYEMLESKFESFSASLNAQIAQITQKLATLEANNEATKTRLSTLIECSHATSTCTQLPIAQ</sequence>
<evidence type="ECO:0000313" key="3">
    <source>
        <dbReference type="WBParaSite" id="PSU_v2.g12649.t1"/>
    </source>
</evidence>
<dbReference type="Proteomes" id="UP000887577">
    <property type="component" value="Unplaced"/>
</dbReference>
<keyword evidence="1" id="KW-0175">Coiled coil</keyword>
<evidence type="ECO:0000256" key="1">
    <source>
        <dbReference type="SAM" id="Coils"/>
    </source>
</evidence>